<evidence type="ECO:0000313" key="7">
    <source>
        <dbReference type="EMBL" id="CEJ62752.1"/>
    </source>
</evidence>
<keyword evidence="8" id="KW-1185">Reference proteome</keyword>
<keyword evidence="2" id="KW-0285">Flavoprotein</keyword>
<dbReference type="GO" id="GO:0004497">
    <property type="term" value="F:monooxygenase activity"/>
    <property type="evidence" value="ECO:0007669"/>
    <property type="project" value="UniProtKB-KW"/>
</dbReference>
<dbReference type="OrthoDB" id="40579at2759"/>
<name>A0A0F7U5L2_PENBI</name>
<evidence type="ECO:0000256" key="2">
    <source>
        <dbReference type="ARBA" id="ARBA00022630"/>
    </source>
</evidence>
<dbReference type="EMBL" id="CDHK01000023">
    <property type="protein sequence ID" value="CEJ62752.1"/>
    <property type="molecule type" value="Genomic_DNA"/>
</dbReference>
<dbReference type="InterPro" id="IPR036188">
    <property type="entry name" value="FAD/NAD-bd_sf"/>
</dbReference>
<dbReference type="SUPFAM" id="SSF51905">
    <property type="entry name" value="FAD/NAD(P)-binding domain"/>
    <property type="match status" value="1"/>
</dbReference>
<dbReference type="PANTHER" id="PTHR13789">
    <property type="entry name" value="MONOOXYGENASE"/>
    <property type="match status" value="1"/>
</dbReference>
<dbReference type="Proteomes" id="UP000042958">
    <property type="component" value="Unassembled WGS sequence"/>
</dbReference>
<evidence type="ECO:0000256" key="3">
    <source>
        <dbReference type="ARBA" id="ARBA00022827"/>
    </source>
</evidence>
<dbReference type="PANTHER" id="PTHR13789:SF314">
    <property type="entry name" value="FAD-BINDING DOMAIN-CONTAINING PROTEIN"/>
    <property type="match status" value="1"/>
</dbReference>
<dbReference type="Gene3D" id="3.50.50.60">
    <property type="entry name" value="FAD/NAD(P)-binding domain"/>
    <property type="match status" value="1"/>
</dbReference>
<gene>
    <name evidence="7" type="ORF">PMG11_11243</name>
</gene>
<protein>
    <recommendedName>
        <fullName evidence="6">FAD-binding domain-containing protein</fullName>
    </recommendedName>
</protein>
<reference evidence="8" key="1">
    <citation type="journal article" date="2015" name="Genome Announc.">
        <title>Draft genome sequence of the fungus Penicillium brasilianum MG11.</title>
        <authorList>
            <person name="Horn F."/>
            <person name="Linde J."/>
            <person name="Mattern D.J."/>
            <person name="Walther G."/>
            <person name="Guthke R."/>
            <person name="Brakhage A.A."/>
            <person name="Valiante V."/>
        </authorList>
    </citation>
    <scope>NUCLEOTIDE SEQUENCE [LARGE SCALE GENOMIC DNA]</scope>
    <source>
        <strain evidence="8">MG11</strain>
    </source>
</reference>
<dbReference type="InterPro" id="IPR050493">
    <property type="entry name" value="FAD-dep_Monooxygenase_BioMet"/>
</dbReference>
<dbReference type="PRINTS" id="PR00420">
    <property type="entry name" value="RNGMNOXGNASE"/>
</dbReference>
<dbReference type="GO" id="GO:0071949">
    <property type="term" value="F:FAD binding"/>
    <property type="evidence" value="ECO:0007669"/>
    <property type="project" value="InterPro"/>
</dbReference>
<evidence type="ECO:0000256" key="5">
    <source>
        <dbReference type="ARBA" id="ARBA00023033"/>
    </source>
</evidence>
<keyword evidence="3" id="KW-0274">FAD</keyword>
<proteinExistence type="inferred from homology"/>
<dbReference type="InterPro" id="IPR002938">
    <property type="entry name" value="FAD-bd"/>
</dbReference>
<sequence>MDQPLRVTIVGAGLAGLLAARVLRGRHTVTLVEKFQGGHEVGAAINLGPNGVRIIEELGFSQTRCQSVNCGETRTLDKTGKLISTASMAHLKDTYGAEWIFQHRADLWSEFLRLAVGPSVELGISGEPAKILWGQEVVKVDVESGDVVLASGQTLESDLVVGADGIKSIVRPLVVAEEAFRTARPSGSSAFRFTIPRDVLDQQQSGLRVMDPKKPGALEIYLSMDGSTRSVIMYPCREYELLNVGCITPDAVLQTATTESWSTEGSKEDLLRCFCDFCPTVLKVLDLAENIKVWQLRDQDPLPTYRRGRVVLIGDAAHSMTPHQGQGCNQAIEDAEGFRLFDQPDVSRESIPNLLIDFDRVRRERASKIQNYTRQAHHKASAQDLWKYTDYNYTYPGILECLRRLNLGKEMIPASQYPNGLHD</sequence>
<keyword evidence="4" id="KW-0560">Oxidoreductase</keyword>
<accession>A0A0F7U5L2</accession>
<dbReference type="AlphaFoldDB" id="A0A0F7U5L2"/>
<dbReference type="Pfam" id="PF01494">
    <property type="entry name" value="FAD_binding_3"/>
    <property type="match status" value="1"/>
</dbReference>
<dbReference type="STRING" id="104259.A0A0F7U5L2"/>
<organism evidence="7 8">
    <name type="scientific">Penicillium brasilianum</name>
    <dbReference type="NCBI Taxonomy" id="104259"/>
    <lineage>
        <taxon>Eukaryota</taxon>
        <taxon>Fungi</taxon>
        <taxon>Dikarya</taxon>
        <taxon>Ascomycota</taxon>
        <taxon>Pezizomycotina</taxon>
        <taxon>Eurotiomycetes</taxon>
        <taxon>Eurotiomycetidae</taxon>
        <taxon>Eurotiales</taxon>
        <taxon>Aspergillaceae</taxon>
        <taxon>Penicillium</taxon>
    </lineage>
</organism>
<dbReference type="SUPFAM" id="SSF54373">
    <property type="entry name" value="FAD-linked reductases, C-terminal domain"/>
    <property type="match status" value="1"/>
</dbReference>
<evidence type="ECO:0000256" key="1">
    <source>
        <dbReference type="ARBA" id="ARBA00007992"/>
    </source>
</evidence>
<feature type="domain" description="FAD-binding" evidence="6">
    <location>
        <begin position="6"/>
        <end position="335"/>
    </location>
</feature>
<keyword evidence="5" id="KW-0503">Monooxygenase</keyword>
<evidence type="ECO:0000259" key="6">
    <source>
        <dbReference type="Pfam" id="PF01494"/>
    </source>
</evidence>
<evidence type="ECO:0000313" key="8">
    <source>
        <dbReference type="Proteomes" id="UP000042958"/>
    </source>
</evidence>
<evidence type="ECO:0000256" key="4">
    <source>
        <dbReference type="ARBA" id="ARBA00023002"/>
    </source>
</evidence>
<comment type="similarity">
    <text evidence="1">Belongs to the paxM FAD-dependent monooxygenase family.</text>
</comment>